<dbReference type="AlphaFoldDB" id="A0A8T0HWB7"/>
<dbReference type="EMBL" id="CM026426">
    <property type="protein sequence ID" value="KAG0574975.1"/>
    <property type="molecule type" value="Genomic_DNA"/>
</dbReference>
<gene>
    <name evidence="1" type="ORF">KC19_VG307300</name>
</gene>
<dbReference type="Proteomes" id="UP000822688">
    <property type="component" value="Chromosome V"/>
</dbReference>
<evidence type="ECO:0000313" key="2">
    <source>
        <dbReference type="Proteomes" id="UP000822688"/>
    </source>
</evidence>
<evidence type="ECO:0000313" key="1">
    <source>
        <dbReference type="EMBL" id="KAG0574975.1"/>
    </source>
</evidence>
<proteinExistence type="predicted"/>
<protein>
    <submittedName>
        <fullName evidence="1">Uncharacterized protein</fullName>
    </submittedName>
</protein>
<comment type="caution">
    <text evidence="1">The sequence shown here is derived from an EMBL/GenBank/DDBJ whole genome shotgun (WGS) entry which is preliminary data.</text>
</comment>
<sequence>MTVVTCIFAKEFQLLLRYCRCKHVLLCFDKEFLDPLKPVIFSYFCRENHRTNLYLEIRGLWFSIFTSDVFVKANFLINNRHHILSGTLPAFVLFAIKCVHS</sequence>
<name>A0A8T0HWB7_CERPU</name>
<keyword evidence="2" id="KW-1185">Reference proteome</keyword>
<reference evidence="1" key="1">
    <citation type="submission" date="2020-06" db="EMBL/GenBank/DDBJ databases">
        <title>WGS assembly of Ceratodon purpureus strain R40.</title>
        <authorList>
            <person name="Carey S.B."/>
            <person name="Jenkins J."/>
            <person name="Shu S."/>
            <person name="Lovell J.T."/>
            <person name="Sreedasyam A."/>
            <person name="Maumus F."/>
            <person name="Tiley G.P."/>
            <person name="Fernandez-Pozo N."/>
            <person name="Barry K."/>
            <person name="Chen C."/>
            <person name="Wang M."/>
            <person name="Lipzen A."/>
            <person name="Daum C."/>
            <person name="Saski C.A."/>
            <person name="Payton A.C."/>
            <person name="Mcbreen J.C."/>
            <person name="Conrad R.E."/>
            <person name="Kollar L.M."/>
            <person name="Olsson S."/>
            <person name="Huttunen S."/>
            <person name="Landis J.B."/>
            <person name="Wickett N.J."/>
            <person name="Johnson M.G."/>
            <person name="Rensing S.A."/>
            <person name="Grimwood J."/>
            <person name="Schmutz J."/>
            <person name="Mcdaniel S.F."/>
        </authorList>
    </citation>
    <scope>NUCLEOTIDE SEQUENCE</scope>
    <source>
        <strain evidence="1">R40</strain>
    </source>
</reference>
<accession>A0A8T0HWB7</accession>
<organism evidence="1 2">
    <name type="scientific">Ceratodon purpureus</name>
    <name type="common">Fire moss</name>
    <name type="synonym">Dicranum purpureum</name>
    <dbReference type="NCBI Taxonomy" id="3225"/>
    <lineage>
        <taxon>Eukaryota</taxon>
        <taxon>Viridiplantae</taxon>
        <taxon>Streptophyta</taxon>
        <taxon>Embryophyta</taxon>
        <taxon>Bryophyta</taxon>
        <taxon>Bryophytina</taxon>
        <taxon>Bryopsida</taxon>
        <taxon>Dicranidae</taxon>
        <taxon>Pseudoditrichales</taxon>
        <taxon>Ditrichaceae</taxon>
        <taxon>Ceratodon</taxon>
    </lineage>
</organism>